<dbReference type="GO" id="GO:0000105">
    <property type="term" value="P:L-histidine biosynthetic process"/>
    <property type="evidence" value="ECO:0007669"/>
    <property type="project" value="UniProtKB-UniRule"/>
</dbReference>
<evidence type="ECO:0000256" key="5">
    <source>
        <dbReference type="ARBA" id="ARBA00022490"/>
    </source>
</evidence>
<dbReference type="Gene3D" id="3.20.20.70">
    <property type="entry name" value="Aldolase class I"/>
    <property type="match status" value="1"/>
</dbReference>
<protein>
    <recommendedName>
        <fullName evidence="9">1-(5-phosphoribosyl)-5-[(5-phosphoribosylamino)methylideneamino] imidazole-4-carboxamide isomerase</fullName>
        <ecNumber evidence="9">5.3.1.16</ecNumber>
    </recommendedName>
    <alternativeName>
        <fullName evidence="9">Phosphoribosylformimino-5-aminoimidazole carboxamide ribotide isomerase</fullName>
    </alternativeName>
</protein>
<evidence type="ECO:0000256" key="6">
    <source>
        <dbReference type="ARBA" id="ARBA00022605"/>
    </source>
</evidence>
<reference evidence="11" key="1">
    <citation type="submission" date="2021-04" db="EMBL/GenBank/DDBJ databases">
        <authorList>
            <person name="Zhang D.-C."/>
        </authorList>
    </citation>
    <scope>NUCLEOTIDE SEQUENCE</scope>
    <source>
        <strain evidence="11">CGMCC 1.15697</strain>
    </source>
</reference>
<dbReference type="EMBL" id="JAGMWN010000001">
    <property type="protein sequence ID" value="MBP5855885.1"/>
    <property type="molecule type" value="Genomic_DNA"/>
</dbReference>
<comment type="caution">
    <text evidence="11">The sequence shown here is derived from an EMBL/GenBank/DDBJ whole genome shotgun (WGS) entry which is preliminary data.</text>
</comment>
<dbReference type="AlphaFoldDB" id="A0A8J7V131"/>
<evidence type="ECO:0000256" key="2">
    <source>
        <dbReference type="ARBA" id="ARBA00004496"/>
    </source>
</evidence>
<dbReference type="InterPro" id="IPR011060">
    <property type="entry name" value="RibuloseP-bd_barrel"/>
</dbReference>
<evidence type="ECO:0000256" key="1">
    <source>
        <dbReference type="ARBA" id="ARBA00000901"/>
    </source>
</evidence>
<organism evidence="11 12">
    <name type="scientific">Marivibrio halodurans</name>
    <dbReference type="NCBI Taxonomy" id="2039722"/>
    <lineage>
        <taxon>Bacteria</taxon>
        <taxon>Pseudomonadati</taxon>
        <taxon>Pseudomonadota</taxon>
        <taxon>Alphaproteobacteria</taxon>
        <taxon>Rhodospirillales</taxon>
        <taxon>Rhodospirillaceae</taxon>
        <taxon>Marivibrio</taxon>
    </lineage>
</organism>
<evidence type="ECO:0000313" key="12">
    <source>
        <dbReference type="Proteomes" id="UP000672602"/>
    </source>
</evidence>
<dbReference type="GO" id="GO:0003949">
    <property type="term" value="F:1-(5-phosphoribosyl)-5-[(5-phosphoribosylamino)methylideneamino]imidazole-4-carboxamide isomerase activity"/>
    <property type="evidence" value="ECO:0007669"/>
    <property type="project" value="UniProtKB-UniRule"/>
</dbReference>
<dbReference type="GO" id="GO:0005737">
    <property type="term" value="C:cytoplasm"/>
    <property type="evidence" value="ECO:0007669"/>
    <property type="project" value="UniProtKB-SubCell"/>
</dbReference>
<evidence type="ECO:0000313" key="11">
    <source>
        <dbReference type="EMBL" id="MBP5855885.1"/>
    </source>
</evidence>
<proteinExistence type="inferred from homology"/>
<evidence type="ECO:0000256" key="8">
    <source>
        <dbReference type="ARBA" id="ARBA00023235"/>
    </source>
</evidence>
<gene>
    <name evidence="9" type="primary">hisA</name>
    <name evidence="11" type="ORF">KAJ83_02615</name>
</gene>
<dbReference type="FunFam" id="3.20.20.70:FF:000009">
    <property type="entry name" value="1-(5-phosphoribosyl)-5-[(5-phosphoribosylamino)methylideneamino] imidazole-4-carboxamide isomerase"/>
    <property type="match status" value="1"/>
</dbReference>
<dbReference type="InterPro" id="IPR023016">
    <property type="entry name" value="HisA/PriA"/>
</dbReference>
<feature type="active site" description="Proton donor" evidence="9">
    <location>
        <position position="129"/>
    </location>
</feature>
<dbReference type="CDD" id="cd04732">
    <property type="entry name" value="HisA"/>
    <property type="match status" value="1"/>
</dbReference>
<accession>A0A8J7V131</accession>
<comment type="catalytic activity">
    <reaction evidence="1 9">
        <text>1-(5-phospho-beta-D-ribosyl)-5-[(5-phospho-beta-D-ribosylamino)methylideneamino]imidazole-4-carboxamide = 5-[(5-phospho-1-deoxy-D-ribulos-1-ylimino)methylamino]-1-(5-phospho-beta-D-ribosyl)imidazole-4-carboxamide</text>
        <dbReference type="Rhea" id="RHEA:15469"/>
        <dbReference type="ChEBI" id="CHEBI:58435"/>
        <dbReference type="ChEBI" id="CHEBI:58525"/>
        <dbReference type="EC" id="5.3.1.16"/>
    </reaction>
</comment>
<dbReference type="InterPro" id="IPR044524">
    <property type="entry name" value="Isoase_HisA-like"/>
</dbReference>
<evidence type="ECO:0000256" key="4">
    <source>
        <dbReference type="ARBA" id="ARBA00009667"/>
    </source>
</evidence>
<feature type="active site" description="Proton acceptor" evidence="9">
    <location>
        <position position="8"/>
    </location>
</feature>
<dbReference type="Pfam" id="PF00977">
    <property type="entry name" value="His_biosynth"/>
    <property type="match status" value="1"/>
</dbReference>
<dbReference type="UniPathway" id="UPA00031">
    <property type="reaction ID" value="UER00009"/>
</dbReference>
<dbReference type="HAMAP" id="MF_01014">
    <property type="entry name" value="HisA"/>
    <property type="match status" value="1"/>
</dbReference>
<dbReference type="PANTHER" id="PTHR43090">
    <property type="entry name" value="1-(5-PHOSPHORIBOSYL)-5-[(5-PHOSPHORIBOSYLAMINO)METHYLIDENEAMINO] IMIDAZOLE-4-CARBOXAMIDE ISOMERASE"/>
    <property type="match status" value="1"/>
</dbReference>
<name>A0A8J7V131_9PROT</name>
<evidence type="ECO:0000256" key="7">
    <source>
        <dbReference type="ARBA" id="ARBA00023102"/>
    </source>
</evidence>
<keyword evidence="8 9" id="KW-0413">Isomerase</keyword>
<dbReference type="PANTHER" id="PTHR43090:SF2">
    <property type="entry name" value="1-(5-PHOSPHORIBOSYL)-5-[(5-PHOSPHORIBOSYLAMINO)METHYLIDENEAMINO] IMIDAZOLE-4-CARBOXAMIDE ISOMERASE"/>
    <property type="match status" value="1"/>
</dbReference>
<dbReference type="SUPFAM" id="SSF51366">
    <property type="entry name" value="Ribulose-phoshate binding barrel"/>
    <property type="match status" value="1"/>
</dbReference>
<comment type="pathway">
    <text evidence="3 9">Amino-acid biosynthesis; L-histidine biosynthesis; L-histidine from 5-phospho-alpha-D-ribose 1-diphosphate: step 4/9.</text>
</comment>
<evidence type="ECO:0000256" key="3">
    <source>
        <dbReference type="ARBA" id="ARBA00005133"/>
    </source>
</evidence>
<dbReference type="Proteomes" id="UP000672602">
    <property type="component" value="Unassembled WGS sequence"/>
</dbReference>
<keyword evidence="12" id="KW-1185">Reference proteome</keyword>
<comment type="subcellular location">
    <subcellularLocation>
        <location evidence="2 9">Cytoplasm</location>
    </subcellularLocation>
</comment>
<keyword evidence="5 9" id="KW-0963">Cytoplasm</keyword>
<keyword evidence="7 9" id="KW-0368">Histidine biosynthesis</keyword>
<keyword evidence="6 9" id="KW-0028">Amino-acid biosynthesis</keyword>
<sequence length="247" mass="26701">MIIYPDIEVKDGKCVILRRGSFDDPKVYDIEPLAAAKRFEASGAEYLHVVDLDGVLQGGRHNAETIVEIIETVSIPVQVGGGIRTMATADWWMEHGAARIVLGTAAIKDRTFVRNACARYPGKVVVSLDARDGYVMVDGWREQTGFTASEIAKDLADSGVAAIVFTDIDAQEGPKEATFAETSALGQEIAIPLISSGCVQSLDDVSVLRHIPGIHGTIIGWAFYERWVSVRAALAVAREPATEAEFI</sequence>
<comment type="similarity">
    <text evidence="4 9 10">Belongs to the HisA/HisF family.</text>
</comment>
<dbReference type="GO" id="GO:0000162">
    <property type="term" value="P:L-tryptophan biosynthetic process"/>
    <property type="evidence" value="ECO:0007669"/>
    <property type="project" value="TreeGrafter"/>
</dbReference>
<dbReference type="InterPro" id="IPR013785">
    <property type="entry name" value="Aldolase_TIM"/>
</dbReference>
<dbReference type="InterPro" id="IPR006062">
    <property type="entry name" value="His_biosynth"/>
</dbReference>
<evidence type="ECO:0000256" key="10">
    <source>
        <dbReference type="RuleBase" id="RU003657"/>
    </source>
</evidence>
<dbReference type="EC" id="5.3.1.16" evidence="9"/>
<dbReference type="RefSeq" id="WP_210680450.1">
    <property type="nucleotide sequence ID" value="NZ_JAGMWN010000001.1"/>
</dbReference>
<evidence type="ECO:0000256" key="9">
    <source>
        <dbReference type="HAMAP-Rule" id="MF_01014"/>
    </source>
</evidence>